<proteinExistence type="predicted"/>
<evidence type="ECO:0000256" key="2">
    <source>
        <dbReference type="ARBA" id="ARBA00022723"/>
    </source>
</evidence>
<comment type="caution">
    <text evidence="8">The sequence shown here is derived from an EMBL/GenBank/DDBJ whole genome shotgun (WGS) entry which is preliminary data.</text>
</comment>
<evidence type="ECO:0000256" key="5">
    <source>
        <dbReference type="ARBA" id="ARBA00023242"/>
    </source>
</evidence>
<keyword evidence="4" id="KW-0862">Zinc</keyword>
<dbReference type="Pfam" id="PF05699">
    <property type="entry name" value="Dimer_Tnp_hAT"/>
    <property type="match status" value="1"/>
</dbReference>
<dbReference type="InterPro" id="IPR012337">
    <property type="entry name" value="RNaseH-like_sf"/>
</dbReference>
<comment type="subcellular location">
    <subcellularLocation>
        <location evidence="1">Nucleus</location>
    </subcellularLocation>
</comment>
<sequence>MLWFASRHRGVCRVLWLLPQRSSVSSSGSPWRNDVACDARGFASGCCPVMCNAFYAIRRSASRKKELDEALVDMVVKDCQPFTVVNDQGFKGLVKLLDPSYVLPTRQALKAMVEERYQKAKREAKALVQQATAVSLTADMWTSMNMEAYLAVTCHFIADGVLNTTLLGVEHFPKSHTALNMARAKGAIMEEWGIRHKVTCLVTDAASNMLACGRELHLKQAVCVAHAINLMVKKSMDETPGLENLRSSARRIVTLFRSSTTAKERLSQMQERMGRPLHKLLQEVETRWNSTYIMLERLHSEREAVSAAMASLPSEVAMITAMEFSIIQECLGVLRPFNEATVELSAEKRVSASKILPLLKMVSLNLGEQLAHIHTDMAKHLTKNLQLRLMESLSHYQKTSILTLPTLLDPRFKTLGFLSPSKVEDAIKRLTTECGLVIGQGNVGLQSPHLSTPAAVHEDEEPSTSSGGLWRHLDATVQRTRQTHNTTADAIVEVQRYLKEPHINRSDDPLQYWNTHKPLYPHLYILSLKFLCTPASSVPCERIFSKAGEVVSKKRNRLSPKVLEQILFLNKNT</sequence>
<evidence type="ECO:0000259" key="7">
    <source>
        <dbReference type="Pfam" id="PF10683"/>
    </source>
</evidence>
<dbReference type="SUPFAM" id="SSF140996">
    <property type="entry name" value="Hermes dimerisation domain"/>
    <property type="match status" value="1"/>
</dbReference>
<evidence type="ECO:0000256" key="1">
    <source>
        <dbReference type="ARBA" id="ARBA00004123"/>
    </source>
</evidence>
<dbReference type="EMBL" id="JAOPHQ010003719">
    <property type="protein sequence ID" value="KAK0141953.1"/>
    <property type="molecule type" value="Genomic_DNA"/>
</dbReference>
<dbReference type="GO" id="GO:0008270">
    <property type="term" value="F:zinc ion binding"/>
    <property type="evidence" value="ECO:0007669"/>
    <property type="project" value="UniProtKB-KW"/>
</dbReference>
<organism evidence="8 9">
    <name type="scientific">Merluccius polli</name>
    <name type="common">Benguela hake</name>
    <name type="synonym">Merluccius cadenati</name>
    <dbReference type="NCBI Taxonomy" id="89951"/>
    <lineage>
        <taxon>Eukaryota</taxon>
        <taxon>Metazoa</taxon>
        <taxon>Chordata</taxon>
        <taxon>Craniata</taxon>
        <taxon>Vertebrata</taxon>
        <taxon>Euteleostomi</taxon>
        <taxon>Actinopterygii</taxon>
        <taxon>Neopterygii</taxon>
        <taxon>Teleostei</taxon>
        <taxon>Neoteleostei</taxon>
        <taxon>Acanthomorphata</taxon>
        <taxon>Zeiogadaria</taxon>
        <taxon>Gadariae</taxon>
        <taxon>Gadiformes</taxon>
        <taxon>Gadoidei</taxon>
        <taxon>Merlucciidae</taxon>
        <taxon>Merluccius</taxon>
    </lineage>
</organism>
<keyword evidence="9" id="KW-1185">Reference proteome</keyword>
<evidence type="ECO:0000256" key="4">
    <source>
        <dbReference type="ARBA" id="ARBA00022833"/>
    </source>
</evidence>
<dbReference type="Proteomes" id="UP001174136">
    <property type="component" value="Unassembled WGS sequence"/>
</dbReference>
<name>A0AA47MKE0_MERPO</name>
<dbReference type="Pfam" id="PF10683">
    <property type="entry name" value="DBD_Tnp_Hermes"/>
    <property type="match status" value="1"/>
</dbReference>
<dbReference type="PANTHER" id="PTHR46481:SF10">
    <property type="entry name" value="ZINC FINGER BED DOMAIN-CONTAINING PROTEIN 39"/>
    <property type="match status" value="1"/>
</dbReference>
<dbReference type="Gene3D" id="1.10.10.1070">
    <property type="entry name" value="Zinc finger, BED domain-containing"/>
    <property type="match status" value="1"/>
</dbReference>
<dbReference type="AlphaFoldDB" id="A0AA47MKE0"/>
<dbReference type="InterPro" id="IPR008906">
    <property type="entry name" value="HATC_C_dom"/>
</dbReference>
<keyword evidence="5" id="KW-0539">Nucleus</keyword>
<protein>
    <submittedName>
        <fullName evidence="8">Zinc finger BED domain-containing protein 1</fullName>
    </submittedName>
</protein>
<keyword evidence="2" id="KW-0479">Metal-binding</keyword>
<dbReference type="InterPro" id="IPR018473">
    <property type="entry name" value="Hermes_transposase_DNA-db"/>
</dbReference>
<evidence type="ECO:0000259" key="6">
    <source>
        <dbReference type="Pfam" id="PF05699"/>
    </source>
</evidence>
<evidence type="ECO:0000313" key="8">
    <source>
        <dbReference type="EMBL" id="KAK0141953.1"/>
    </source>
</evidence>
<dbReference type="GO" id="GO:0046983">
    <property type="term" value="F:protein dimerization activity"/>
    <property type="evidence" value="ECO:0007669"/>
    <property type="project" value="InterPro"/>
</dbReference>
<gene>
    <name evidence="8" type="primary">ZBED1_91</name>
    <name evidence="8" type="ORF">N1851_020369</name>
</gene>
<dbReference type="InterPro" id="IPR052035">
    <property type="entry name" value="ZnF_BED_domain_contain"/>
</dbReference>
<evidence type="ECO:0000313" key="9">
    <source>
        <dbReference type="Proteomes" id="UP001174136"/>
    </source>
</evidence>
<dbReference type="PANTHER" id="PTHR46481">
    <property type="entry name" value="ZINC FINGER BED DOMAIN-CONTAINING PROTEIN 4"/>
    <property type="match status" value="1"/>
</dbReference>
<feature type="domain" description="Hermes trasposase DNA-binding" evidence="7">
    <location>
        <begin position="60"/>
        <end position="96"/>
    </location>
</feature>
<evidence type="ECO:0000256" key="3">
    <source>
        <dbReference type="ARBA" id="ARBA00022771"/>
    </source>
</evidence>
<dbReference type="GO" id="GO:0005634">
    <property type="term" value="C:nucleus"/>
    <property type="evidence" value="ECO:0007669"/>
    <property type="project" value="UniProtKB-SubCell"/>
</dbReference>
<dbReference type="SUPFAM" id="SSF53098">
    <property type="entry name" value="Ribonuclease H-like"/>
    <property type="match status" value="1"/>
</dbReference>
<keyword evidence="3" id="KW-0863">Zinc-finger</keyword>
<reference evidence="8" key="1">
    <citation type="journal article" date="2023" name="Front. Mar. Sci.">
        <title>A new Merluccius polli reference genome to investigate the effects of global change in West African waters.</title>
        <authorList>
            <person name="Mateo J.L."/>
            <person name="Blanco-Fernandez C."/>
            <person name="Garcia-Vazquez E."/>
            <person name="Machado-Schiaffino G."/>
        </authorList>
    </citation>
    <scope>NUCLEOTIDE SEQUENCE</scope>
    <source>
        <strain evidence="8">C29</strain>
        <tissue evidence="8">Fin</tissue>
    </source>
</reference>
<accession>A0AA47MKE0</accession>
<feature type="domain" description="HAT C-terminal dimerisation" evidence="6">
    <location>
        <begin position="493"/>
        <end position="572"/>
    </location>
</feature>